<dbReference type="Pfam" id="PF22234">
    <property type="entry name" value="Rv2466c-like"/>
    <property type="match status" value="1"/>
</dbReference>
<organism evidence="1 2">
    <name type="scientific">Terrabacter tumescens</name>
    <dbReference type="NCBI Taxonomy" id="60443"/>
    <lineage>
        <taxon>Bacteria</taxon>
        <taxon>Bacillati</taxon>
        <taxon>Actinomycetota</taxon>
        <taxon>Actinomycetes</taxon>
        <taxon>Micrococcales</taxon>
        <taxon>Intrasporangiaceae</taxon>
        <taxon>Terrabacter</taxon>
    </lineage>
</organism>
<dbReference type="SUPFAM" id="SSF52833">
    <property type="entry name" value="Thioredoxin-like"/>
    <property type="match status" value="1"/>
</dbReference>
<name>A0ABQ2IIR3_9MICO</name>
<dbReference type="RefSeq" id="WP_030203642.1">
    <property type="nucleotide sequence ID" value="NZ_BMNZ01000013.1"/>
</dbReference>
<comment type="caution">
    <text evidence="1">The sequence shown here is derived from an EMBL/GenBank/DDBJ whole genome shotgun (WGS) entry which is preliminary data.</text>
</comment>
<evidence type="ECO:0000313" key="2">
    <source>
        <dbReference type="Proteomes" id="UP000623461"/>
    </source>
</evidence>
<keyword evidence="2" id="KW-1185">Reference proteome</keyword>
<dbReference type="Proteomes" id="UP000623461">
    <property type="component" value="Unassembled WGS sequence"/>
</dbReference>
<dbReference type="InterPro" id="IPR053977">
    <property type="entry name" value="Rv2466c-like"/>
</dbReference>
<dbReference type="EMBL" id="BMNZ01000013">
    <property type="protein sequence ID" value="GGN10012.1"/>
    <property type="molecule type" value="Genomic_DNA"/>
</dbReference>
<dbReference type="InterPro" id="IPR036249">
    <property type="entry name" value="Thioredoxin-like_sf"/>
</dbReference>
<evidence type="ECO:0008006" key="3">
    <source>
        <dbReference type="Google" id="ProtNLM"/>
    </source>
</evidence>
<reference evidence="2" key="1">
    <citation type="journal article" date="2019" name="Int. J. Syst. Evol. Microbiol.">
        <title>The Global Catalogue of Microorganisms (GCM) 10K type strain sequencing project: providing services to taxonomists for standard genome sequencing and annotation.</title>
        <authorList>
            <consortium name="The Broad Institute Genomics Platform"/>
            <consortium name="The Broad Institute Genome Sequencing Center for Infectious Disease"/>
            <person name="Wu L."/>
            <person name="Ma J."/>
        </authorList>
    </citation>
    <scope>NUCLEOTIDE SEQUENCE [LARGE SCALE GENOMIC DNA]</scope>
    <source>
        <strain evidence="2">JCM 1365</strain>
    </source>
</reference>
<accession>A0ABQ2IIR3</accession>
<proteinExistence type="predicted"/>
<dbReference type="Gene3D" id="3.40.30.10">
    <property type="entry name" value="Glutaredoxin"/>
    <property type="match status" value="1"/>
</dbReference>
<sequence length="210" mass="23517">MVTTPDETVVDFWFDPVCPYSWTASRWLCEVGRHRPLQVRHHVLSLYLLNEERTDVAADYRVNVERSRGPSRVATAVVGRCGEQALGAFYEAFGERVFDRWRRPSAEEYHVAVRSALATTGLPADLEDAMDSEGHDAALRRSHEQGVALVGGEVGTPIMRLDGVAFFGPVLNAIPRGEEAVRVFDGARLLAGYPQFFELKRTRTRPPVFT</sequence>
<evidence type="ECO:0000313" key="1">
    <source>
        <dbReference type="EMBL" id="GGN10012.1"/>
    </source>
</evidence>
<protein>
    <recommendedName>
        <fullName evidence="3">Disulfide bond formation protein DsbA</fullName>
    </recommendedName>
</protein>
<gene>
    <name evidence="1" type="ORF">GCM10009721_42460</name>
</gene>